<protein>
    <submittedName>
        <fullName evidence="9">Branched-chain amino acid permease (Azaleucine resistance)</fullName>
    </submittedName>
</protein>
<evidence type="ECO:0000256" key="8">
    <source>
        <dbReference type="SAM" id="Phobius"/>
    </source>
</evidence>
<sequence>MDKTLTNNLYNVNVIAFIRGVKTAIPIVIGFIPISFAFGMLAIDFGLSLFETVLMSFGVFGGASQLMAVNMLMLGSGMFEIVLATFVLNFRHFMMGMAIADKIKHVPLVWKLFFSFGLTDETFTMIAFHSKEKRVNQYFLIGLMLAAFSSWVIGTFIGALFTNLLPSFISNAMSMGLYAMFIGLLMPAIQSTKKGGIIVLIAMIVNSILLQIFSSGWSIILSTIIASTFGLIPEKYKEKVTA</sequence>
<dbReference type="STRING" id="1131731.BAZO_00780"/>
<evidence type="ECO:0000256" key="2">
    <source>
        <dbReference type="ARBA" id="ARBA00010735"/>
    </source>
</evidence>
<evidence type="ECO:0000256" key="3">
    <source>
        <dbReference type="ARBA" id="ARBA00022448"/>
    </source>
</evidence>
<keyword evidence="3" id="KW-0813">Transport</keyword>
<accession>K6DRC7</accession>
<keyword evidence="4" id="KW-1003">Cell membrane</keyword>
<reference evidence="9 10" key="1">
    <citation type="journal article" date="2012" name="Front. Microbiol.">
        <title>Redundancy and modularity in membrane-associated dissimilatory nitrate reduction in Bacillus.</title>
        <authorList>
            <person name="Heylen K."/>
            <person name="Keltjens J."/>
        </authorList>
    </citation>
    <scope>NUCLEOTIDE SEQUENCE [LARGE SCALE GENOMIC DNA]</scope>
    <source>
        <strain evidence="9 10">LMG 9581</strain>
    </source>
</reference>
<keyword evidence="10" id="KW-1185">Reference proteome</keyword>
<comment type="subcellular location">
    <subcellularLocation>
        <location evidence="1">Cell membrane</location>
        <topology evidence="1">Multi-pass membrane protein</topology>
    </subcellularLocation>
</comment>
<dbReference type="GO" id="GO:1903785">
    <property type="term" value="P:L-valine transmembrane transport"/>
    <property type="evidence" value="ECO:0007669"/>
    <property type="project" value="TreeGrafter"/>
</dbReference>
<evidence type="ECO:0000313" key="9">
    <source>
        <dbReference type="EMBL" id="EKN70773.1"/>
    </source>
</evidence>
<dbReference type="GeneID" id="89468925"/>
<keyword evidence="7 8" id="KW-0472">Membrane</keyword>
<evidence type="ECO:0000313" key="10">
    <source>
        <dbReference type="Proteomes" id="UP000006315"/>
    </source>
</evidence>
<gene>
    <name evidence="9" type="ORF">BAZO_00780</name>
</gene>
<keyword evidence="5 8" id="KW-0812">Transmembrane</keyword>
<comment type="caution">
    <text evidence="9">The sequence shown here is derived from an EMBL/GenBank/DDBJ whole genome shotgun (WGS) entry which is preliminary data.</text>
</comment>
<evidence type="ECO:0000256" key="4">
    <source>
        <dbReference type="ARBA" id="ARBA00022475"/>
    </source>
</evidence>
<feature type="transmembrane region" description="Helical" evidence="8">
    <location>
        <begin position="24"/>
        <end position="47"/>
    </location>
</feature>
<feature type="transmembrane region" description="Helical" evidence="8">
    <location>
        <begin position="138"/>
        <end position="162"/>
    </location>
</feature>
<dbReference type="RefSeq" id="WP_003329262.1">
    <property type="nucleotide sequence ID" value="NZ_AJLR01000007.1"/>
</dbReference>
<dbReference type="PANTHER" id="PTHR34979">
    <property type="entry name" value="INNER MEMBRANE PROTEIN YGAZ"/>
    <property type="match status" value="1"/>
</dbReference>
<comment type="similarity">
    <text evidence="2">Belongs to the AzlC family.</text>
</comment>
<dbReference type="AlphaFoldDB" id="K6DRC7"/>
<keyword evidence="6 8" id="KW-1133">Transmembrane helix</keyword>
<organism evidence="9 10">
    <name type="scientific">Schinkia azotoformans LMG 9581</name>
    <dbReference type="NCBI Taxonomy" id="1131731"/>
    <lineage>
        <taxon>Bacteria</taxon>
        <taxon>Bacillati</taxon>
        <taxon>Bacillota</taxon>
        <taxon>Bacilli</taxon>
        <taxon>Bacillales</taxon>
        <taxon>Bacillaceae</taxon>
        <taxon>Calidifontibacillus/Schinkia group</taxon>
        <taxon>Schinkia</taxon>
    </lineage>
</organism>
<evidence type="ECO:0000256" key="7">
    <source>
        <dbReference type="ARBA" id="ARBA00023136"/>
    </source>
</evidence>
<dbReference type="Pfam" id="PF03591">
    <property type="entry name" value="AzlC"/>
    <property type="match status" value="1"/>
</dbReference>
<dbReference type="GO" id="GO:0005886">
    <property type="term" value="C:plasma membrane"/>
    <property type="evidence" value="ECO:0007669"/>
    <property type="project" value="UniProtKB-SubCell"/>
</dbReference>
<feature type="transmembrane region" description="Helical" evidence="8">
    <location>
        <begin position="168"/>
        <end position="189"/>
    </location>
</feature>
<evidence type="ECO:0000256" key="5">
    <source>
        <dbReference type="ARBA" id="ARBA00022692"/>
    </source>
</evidence>
<dbReference type="PATRIC" id="fig|1131731.3.peg.163"/>
<feature type="transmembrane region" description="Helical" evidence="8">
    <location>
        <begin position="196"/>
        <end position="213"/>
    </location>
</feature>
<evidence type="ECO:0000256" key="6">
    <source>
        <dbReference type="ARBA" id="ARBA00022989"/>
    </source>
</evidence>
<proteinExistence type="inferred from homology"/>
<dbReference type="Proteomes" id="UP000006315">
    <property type="component" value="Unassembled WGS sequence"/>
</dbReference>
<dbReference type="EMBL" id="AJLR01000007">
    <property type="protein sequence ID" value="EKN70773.1"/>
    <property type="molecule type" value="Genomic_DNA"/>
</dbReference>
<dbReference type="PANTHER" id="PTHR34979:SF1">
    <property type="entry name" value="INNER MEMBRANE PROTEIN YGAZ"/>
    <property type="match status" value="1"/>
</dbReference>
<dbReference type="InterPro" id="IPR011606">
    <property type="entry name" value="Brnchd-chn_aa_trnsp_permease"/>
</dbReference>
<feature type="transmembrane region" description="Helical" evidence="8">
    <location>
        <begin position="67"/>
        <end position="88"/>
    </location>
</feature>
<evidence type="ECO:0000256" key="1">
    <source>
        <dbReference type="ARBA" id="ARBA00004651"/>
    </source>
</evidence>
<name>K6DRC7_SCHAZ</name>